<feature type="active site" description="Nucleophile" evidence="19">
    <location>
        <position position="174"/>
    </location>
</feature>
<dbReference type="CDD" id="cd00541">
    <property type="entry name" value="OMPLA"/>
    <property type="match status" value="1"/>
</dbReference>
<keyword evidence="10 20" id="KW-0479">Metal-binding</keyword>
<comment type="subunit">
    <text evidence="5">Homodimer; dimerization is reversible, and the dimeric form is the active one.</text>
</comment>
<gene>
    <name evidence="21" type="ORF">SAMN05444396_10559</name>
</gene>
<dbReference type="RefSeq" id="WP_072990809.1">
    <property type="nucleotide sequence ID" value="NZ_FQWE01000005.1"/>
</dbReference>
<dbReference type="InterPro" id="IPR036541">
    <property type="entry name" value="PLipase_A1_sf"/>
</dbReference>
<evidence type="ECO:0000256" key="4">
    <source>
        <dbReference type="ARBA" id="ARBA00010525"/>
    </source>
</evidence>
<dbReference type="GO" id="GO:0016042">
    <property type="term" value="P:lipid catabolic process"/>
    <property type="evidence" value="ECO:0007669"/>
    <property type="project" value="UniProtKB-KW"/>
</dbReference>
<evidence type="ECO:0000256" key="18">
    <source>
        <dbReference type="ARBA" id="ARBA00032375"/>
    </source>
</evidence>
<reference evidence="22" key="1">
    <citation type="submission" date="2016-11" db="EMBL/GenBank/DDBJ databases">
        <authorList>
            <person name="Varghese N."/>
            <person name="Submissions S."/>
        </authorList>
    </citation>
    <scope>NUCLEOTIDE SEQUENCE [LARGE SCALE GENOMIC DNA]</scope>
    <source>
        <strain evidence="22">DSM 19741</strain>
    </source>
</reference>
<feature type="active site" description="Proton acceptor" evidence="19">
    <location>
        <position position="172"/>
    </location>
</feature>
<keyword evidence="11" id="KW-0732">Signal</keyword>
<dbReference type="EC" id="3.1.1.32" evidence="6"/>
<dbReference type="Proteomes" id="UP000184036">
    <property type="component" value="Unassembled WGS sequence"/>
</dbReference>
<feature type="binding site" description="in dimeric form" evidence="20">
    <location>
        <position position="136"/>
    </location>
    <ligand>
        <name>Ca(2+)</name>
        <dbReference type="ChEBI" id="CHEBI:29108"/>
        <label>1</label>
    </ligand>
</feature>
<evidence type="ECO:0000313" key="21">
    <source>
        <dbReference type="EMBL" id="SHG14535.1"/>
    </source>
</evidence>
<evidence type="ECO:0000256" key="10">
    <source>
        <dbReference type="ARBA" id="ARBA00022723"/>
    </source>
</evidence>
<dbReference type="Pfam" id="PF02253">
    <property type="entry name" value="PLA1"/>
    <property type="match status" value="1"/>
</dbReference>
<comment type="cofactor">
    <cofactor evidence="20">
        <name>Ca(2+)</name>
        <dbReference type="ChEBI" id="CHEBI:29108"/>
    </cofactor>
    <text evidence="20">Binds 1 Ca(2+) ion per monomer.</text>
</comment>
<evidence type="ECO:0000256" key="8">
    <source>
        <dbReference type="ARBA" id="ARBA00022452"/>
    </source>
</evidence>
<evidence type="ECO:0000256" key="15">
    <source>
        <dbReference type="ARBA" id="ARBA00023098"/>
    </source>
</evidence>
<keyword evidence="14" id="KW-0442">Lipid degradation</keyword>
<evidence type="ECO:0000256" key="3">
    <source>
        <dbReference type="ARBA" id="ARBA00004571"/>
    </source>
</evidence>
<keyword evidence="13 20" id="KW-0106">Calcium</keyword>
<protein>
    <recommendedName>
        <fullName evidence="18">Phosphatidylcholine 1-acylhydrolase</fullName>
        <ecNumber evidence="6">3.1.1.32</ecNumber>
        <ecNumber evidence="7">3.1.1.4</ecNumber>
    </recommendedName>
</protein>
<accession>A0A1M5HF07</accession>
<dbReference type="AlphaFoldDB" id="A0A1M5HF07"/>
<evidence type="ECO:0000256" key="20">
    <source>
        <dbReference type="PIRSR" id="PIRSR603187-2"/>
    </source>
</evidence>
<dbReference type="GO" id="GO:0009279">
    <property type="term" value="C:cell outer membrane"/>
    <property type="evidence" value="ECO:0007669"/>
    <property type="project" value="UniProtKB-SubCell"/>
</dbReference>
<comment type="subcellular location">
    <subcellularLocation>
        <location evidence="3">Cell outer membrane</location>
        <topology evidence="3">Multi-pass membrane protein</topology>
    </subcellularLocation>
</comment>
<dbReference type="GO" id="GO:0008970">
    <property type="term" value="F:phospholipase A1 activity"/>
    <property type="evidence" value="ECO:0007669"/>
    <property type="project" value="UniProtKB-EC"/>
</dbReference>
<dbReference type="GO" id="GO:0004623">
    <property type="term" value="F:phospholipase A2 activity"/>
    <property type="evidence" value="ECO:0007669"/>
    <property type="project" value="UniProtKB-EC"/>
</dbReference>
<evidence type="ECO:0000256" key="9">
    <source>
        <dbReference type="ARBA" id="ARBA00022692"/>
    </source>
</evidence>
<feature type="binding site" description="in dimeric form" evidence="20">
    <location>
        <position position="215"/>
    </location>
    <ligand>
        <name>Ca(2+)</name>
        <dbReference type="ChEBI" id="CHEBI:29108"/>
        <label>1</label>
    </ligand>
</feature>
<keyword evidence="8" id="KW-1134">Transmembrane beta strand</keyword>
<proteinExistence type="inferred from homology"/>
<evidence type="ECO:0000256" key="5">
    <source>
        <dbReference type="ARBA" id="ARBA00011702"/>
    </source>
</evidence>
<keyword evidence="15" id="KW-0443">Lipid metabolism</keyword>
<dbReference type="PANTHER" id="PTHR40457">
    <property type="entry name" value="PHOSPHOLIPASE A1"/>
    <property type="match status" value="1"/>
</dbReference>
<evidence type="ECO:0000256" key="13">
    <source>
        <dbReference type="ARBA" id="ARBA00022837"/>
    </source>
</evidence>
<evidence type="ECO:0000256" key="19">
    <source>
        <dbReference type="PIRSR" id="PIRSR603187-1"/>
    </source>
</evidence>
<name>A0A1M5HF07_9FLAO</name>
<sequence length="303" mass="35051">MKSSFLQLLIFTTFLSYFSVNAQIQALFNNKTQLRNMTERWELDTTSVRGTFLLTPYKPIYVLPVRWSSSPNERPISVNEGPDYVAPAGIDYNNVESKFQLSFKTKILQGIFWGHGDLWVGYTQVGHWQIYNDALSRPFREINYEPELILNIPVKFTVLGFKTRMVGLAFNHESNGKSNPYSRSWNRIIFHAGFERNDWSFYIRPWFILRSKKDDNPDIASYIGRGDINVIYKKNGNIFSFIGTHNLNFNSKANGGAFFSWSYPIKNNLKGFLQVSHGYGESLIDYNHKQTTVGLGVSLIEWF</sequence>
<evidence type="ECO:0000256" key="14">
    <source>
        <dbReference type="ARBA" id="ARBA00022963"/>
    </source>
</evidence>
<evidence type="ECO:0000256" key="17">
    <source>
        <dbReference type="ARBA" id="ARBA00023237"/>
    </source>
</evidence>
<evidence type="ECO:0000256" key="12">
    <source>
        <dbReference type="ARBA" id="ARBA00022801"/>
    </source>
</evidence>
<evidence type="ECO:0000256" key="16">
    <source>
        <dbReference type="ARBA" id="ARBA00023136"/>
    </source>
</evidence>
<dbReference type="InterPro" id="IPR003187">
    <property type="entry name" value="PLipase_A1"/>
</dbReference>
<evidence type="ECO:0000256" key="6">
    <source>
        <dbReference type="ARBA" id="ARBA00013179"/>
    </source>
</evidence>
<evidence type="ECO:0000256" key="7">
    <source>
        <dbReference type="ARBA" id="ARBA00013278"/>
    </source>
</evidence>
<evidence type="ECO:0000313" key="22">
    <source>
        <dbReference type="Proteomes" id="UP000184036"/>
    </source>
</evidence>
<comment type="catalytic activity">
    <reaction evidence="2">
        <text>a 1,2-diacyl-sn-glycero-3-phosphocholine + H2O = a 1-acyl-sn-glycero-3-phosphocholine + a fatty acid + H(+)</text>
        <dbReference type="Rhea" id="RHEA:15801"/>
        <dbReference type="ChEBI" id="CHEBI:15377"/>
        <dbReference type="ChEBI" id="CHEBI:15378"/>
        <dbReference type="ChEBI" id="CHEBI:28868"/>
        <dbReference type="ChEBI" id="CHEBI:57643"/>
        <dbReference type="ChEBI" id="CHEBI:58168"/>
        <dbReference type="EC" id="3.1.1.4"/>
    </reaction>
</comment>
<organism evidence="21 22">
    <name type="scientific">Flavobacterium segetis</name>
    <dbReference type="NCBI Taxonomy" id="271157"/>
    <lineage>
        <taxon>Bacteria</taxon>
        <taxon>Pseudomonadati</taxon>
        <taxon>Bacteroidota</taxon>
        <taxon>Flavobacteriia</taxon>
        <taxon>Flavobacteriales</taxon>
        <taxon>Flavobacteriaceae</taxon>
        <taxon>Flavobacterium</taxon>
    </lineage>
</organism>
<evidence type="ECO:0000256" key="11">
    <source>
        <dbReference type="ARBA" id="ARBA00022729"/>
    </source>
</evidence>
<feature type="binding site" description="in dimeric form" evidence="20">
    <location>
        <position position="182"/>
    </location>
    <ligand>
        <name>Ca(2+)</name>
        <dbReference type="ChEBI" id="CHEBI:29108"/>
        <label>1</label>
    </ligand>
</feature>
<evidence type="ECO:0000256" key="1">
    <source>
        <dbReference type="ARBA" id="ARBA00000111"/>
    </source>
</evidence>
<dbReference type="EC" id="3.1.1.4" evidence="7"/>
<keyword evidence="9" id="KW-0812">Transmembrane</keyword>
<dbReference type="Gene3D" id="2.40.230.10">
    <property type="entry name" value="Phospholipase A1"/>
    <property type="match status" value="1"/>
</dbReference>
<dbReference type="PANTHER" id="PTHR40457:SF1">
    <property type="entry name" value="PHOSPHOLIPASE A1"/>
    <property type="match status" value="1"/>
</dbReference>
<keyword evidence="16" id="KW-0472">Membrane</keyword>
<dbReference type="GO" id="GO:0005509">
    <property type="term" value="F:calcium ion binding"/>
    <property type="evidence" value="ECO:0007669"/>
    <property type="project" value="TreeGrafter"/>
</dbReference>
<dbReference type="PRINTS" id="PR01486">
    <property type="entry name" value="PHPHLIPASEA1"/>
</dbReference>
<comment type="similarity">
    <text evidence="4">Belongs to the phospholipase A1 family.</text>
</comment>
<keyword evidence="17" id="KW-0998">Cell outer membrane</keyword>
<keyword evidence="22" id="KW-1185">Reference proteome</keyword>
<dbReference type="EMBL" id="FQWE01000005">
    <property type="protein sequence ID" value="SHG14535.1"/>
    <property type="molecule type" value="Genomic_DNA"/>
</dbReference>
<evidence type="ECO:0000256" key="2">
    <source>
        <dbReference type="ARBA" id="ARBA00001604"/>
    </source>
</evidence>
<keyword evidence="12" id="KW-0378">Hydrolase</keyword>
<dbReference type="SUPFAM" id="SSF56931">
    <property type="entry name" value="Outer membrane phospholipase A (OMPLA)"/>
    <property type="match status" value="1"/>
</dbReference>
<comment type="catalytic activity">
    <reaction evidence="1">
        <text>a 1,2-diacyl-sn-glycero-3-phosphocholine + H2O = a 2-acyl-sn-glycero-3-phosphocholine + a fatty acid + H(+)</text>
        <dbReference type="Rhea" id="RHEA:18689"/>
        <dbReference type="ChEBI" id="CHEBI:15377"/>
        <dbReference type="ChEBI" id="CHEBI:15378"/>
        <dbReference type="ChEBI" id="CHEBI:28868"/>
        <dbReference type="ChEBI" id="CHEBI:57643"/>
        <dbReference type="ChEBI" id="CHEBI:57875"/>
        <dbReference type="EC" id="3.1.1.32"/>
    </reaction>
</comment>
<dbReference type="STRING" id="271157.SAMN05444396_10559"/>